<evidence type="ECO:0000313" key="3">
    <source>
        <dbReference type="EMBL" id="WNZ26087.1"/>
    </source>
</evidence>
<dbReference type="GO" id="GO:0016722">
    <property type="term" value="F:oxidoreductase activity, acting on metal ions"/>
    <property type="evidence" value="ECO:0007669"/>
    <property type="project" value="InterPro"/>
</dbReference>
<feature type="domain" description="Ferritin/DPS" evidence="2">
    <location>
        <begin position="31"/>
        <end position="171"/>
    </location>
</feature>
<evidence type="ECO:0000259" key="2">
    <source>
        <dbReference type="Pfam" id="PF00210"/>
    </source>
</evidence>
<dbReference type="PIRSF" id="PIRSF005900">
    <property type="entry name" value="Dps"/>
    <property type="match status" value="1"/>
</dbReference>
<accession>A0AA97AMU8</accession>
<dbReference type="EMBL" id="CP053586">
    <property type="protein sequence ID" value="WNZ26087.1"/>
    <property type="molecule type" value="Genomic_DNA"/>
</dbReference>
<sequence length="185" mass="20849">MSTTGMLLQPFDQMRDNPVMLELSVTTPICEGLNVALASFQALYLQYQKHHFVVEGSEFYSLHEFFNDSYEEVQGHVHEIGERLNGLGGVPAASFSKLAELCCFTPETDGIYSCRQMVEHDLQAEQAIIQVIRRQASQAESLGDRATRYLYEKILLETEDRAFHLDHFLAHDSLTLAFVGTSNGN</sequence>
<dbReference type="InterPro" id="IPR002177">
    <property type="entry name" value="DPS_DNA-bd"/>
</dbReference>
<comment type="similarity">
    <text evidence="1">Belongs to the Dps family.</text>
</comment>
<dbReference type="RefSeq" id="WP_316432277.1">
    <property type="nucleotide sequence ID" value="NZ_CP053586.1"/>
</dbReference>
<dbReference type="InterPro" id="IPR009078">
    <property type="entry name" value="Ferritin-like_SF"/>
</dbReference>
<dbReference type="PROSITE" id="PS00819">
    <property type="entry name" value="DPS_2"/>
    <property type="match status" value="1"/>
</dbReference>
<dbReference type="Gene3D" id="1.20.1260.10">
    <property type="match status" value="1"/>
</dbReference>
<dbReference type="GO" id="GO:0008199">
    <property type="term" value="F:ferric iron binding"/>
    <property type="evidence" value="ECO:0007669"/>
    <property type="project" value="InterPro"/>
</dbReference>
<dbReference type="InterPro" id="IPR012347">
    <property type="entry name" value="Ferritin-like"/>
</dbReference>
<dbReference type="PANTHER" id="PTHR42932:SF1">
    <property type="entry name" value="GENERAL STRESS PROTEIN 20U"/>
    <property type="match status" value="1"/>
</dbReference>
<dbReference type="InterPro" id="IPR008331">
    <property type="entry name" value="Ferritin_DPS_dom"/>
</dbReference>
<dbReference type="Pfam" id="PF00210">
    <property type="entry name" value="Ferritin"/>
    <property type="match status" value="1"/>
</dbReference>
<evidence type="ECO:0000256" key="1">
    <source>
        <dbReference type="ARBA" id="ARBA00009497"/>
    </source>
</evidence>
<dbReference type="AlphaFoldDB" id="A0AA97AMU8"/>
<dbReference type="PANTHER" id="PTHR42932">
    <property type="entry name" value="GENERAL STRESS PROTEIN 20U"/>
    <property type="match status" value="1"/>
</dbReference>
<name>A0AA97AMU8_9CYAN</name>
<proteinExistence type="inferred from homology"/>
<dbReference type="InterPro" id="IPR023188">
    <property type="entry name" value="DPS_DNA-bd_CS"/>
</dbReference>
<dbReference type="CDD" id="cd01043">
    <property type="entry name" value="DPS"/>
    <property type="match status" value="1"/>
</dbReference>
<reference evidence="3" key="1">
    <citation type="submission" date="2020-05" db="EMBL/GenBank/DDBJ databases">
        <authorList>
            <person name="Zhu T."/>
            <person name="Keshari N."/>
            <person name="Lu X."/>
        </authorList>
    </citation>
    <scope>NUCLEOTIDE SEQUENCE</scope>
    <source>
        <strain evidence="3">NK1-12</strain>
    </source>
</reference>
<organism evidence="3">
    <name type="scientific">Leptolyngbya sp. NK1-12</name>
    <dbReference type="NCBI Taxonomy" id="2547451"/>
    <lineage>
        <taxon>Bacteria</taxon>
        <taxon>Bacillati</taxon>
        <taxon>Cyanobacteriota</taxon>
        <taxon>Cyanophyceae</taxon>
        <taxon>Leptolyngbyales</taxon>
        <taxon>Leptolyngbyaceae</taxon>
        <taxon>Leptolyngbya group</taxon>
        <taxon>Leptolyngbya</taxon>
    </lineage>
</organism>
<gene>
    <name evidence="3" type="ORF">HJG54_26840</name>
</gene>
<dbReference type="SUPFAM" id="SSF47240">
    <property type="entry name" value="Ferritin-like"/>
    <property type="match status" value="1"/>
</dbReference>
<protein>
    <submittedName>
        <fullName evidence="3">DNA starvation/stationary phase protection protein</fullName>
    </submittedName>
</protein>